<dbReference type="InterPro" id="IPR001647">
    <property type="entry name" value="HTH_TetR"/>
</dbReference>
<protein>
    <submittedName>
        <fullName evidence="6">TetR/AcrR family transcriptional regulator</fullName>
    </submittedName>
</protein>
<dbReference type="GO" id="GO:0003700">
    <property type="term" value="F:DNA-binding transcription factor activity"/>
    <property type="evidence" value="ECO:0007669"/>
    <property type="project" value="TreeGrafter"/>
</dbReference>
<dbReference type="PRINTS" id="PR00455">
    <property type="entry name" value="HTHTETR"/>
</dbReference>
<name>A0A554SQ34_9ACTN</name>
<gene>
    <name evidence="6" type="ORF">FNM00_02455</name>
</gene>
<sequence>MSSTGWTTREAHDRVDSPRRAELLTAARSVFERLGYGAATIADITAEAGVSRATFYVYFASKAEVFAVLAEQVRDAFLEAQRVSAAEDDDILAVLRRTTGTTLEVVVEYRSLIVVLDHQSLADEDIARVWNPIRRSARERTARYLQRAVDDGRIDPVADPQMLAFMGAGMNDELAPLIAAGELTPDGAVERIMGIWEAVLRQRRR</sequence>
<proteinExistence type="predicted"/>
<dbReference type="PANTHER" id="PTHR30055">
    <property type="entry name" value="HTH-TYPE TRANSCRIPTIONAL REGULATOR RUTR"/>
    <property type="match status" value="1"/>
</dbReference>
<accession>A0A554SQ34</accession>
<reference evidence="6 7" key="1">
    <citation type="submission" date="2019-07" db="EMBL/GenBank/DDBJ databases">
        <authorList>
            <person name="Zhao L.H."/>
        </authorList>
    </citation>
    <scope>NUCLEOTIDE SEQUENCE [LARGE SCALE GENOMIC DNA]</scope>
    <source>
        <strain evidence="6 7">Co35</strain>
    </source>
</reference>
<evidence type="ECO:0000313" key="7">
    <source>
        <dbReference type="Proteomes" id="UP000316988"/>
    </source>
</evidence>
<keyword evidence="2 4" id="KW-0238">DNA-binding</keyword>
<evidence type="ECO:0000259" key="5">
    <source>
        <dbReference type="PROSITE" id="PS50977"/>
    </source>
</evidence>
<dbReference type="PANTHER" id="PTHR30055:SF234">
    <property type="entry name" value="HTH-TYPE TRANSCRIPTIONAL REGULATOR BETI"/>
    <property type="match status" value="1"/>
</dbReference>
<dbReference type="InterPro" id="IPR009057">
    <property type="entry name" value="Homeodomain-like_sf"/>
</dbReference>
<dbReference type="InterPro" id="IPR050109">
    <property type="entry name" value="HTH-type_TetR-like_transc_reg"/>
</dbReference>
<dbReference type="PROSITE" id="PS01081">
    <property type="entry name" value="HTH_TETR_1"/>
    <property type="match status" value="1"/>
</dbReference>
<keyword evidence="7" id="KW-1185">Reference proteome</keyword>
<evidence type="ECO:0000313" key="6">
    <source>
        <dbReference type="EMBL" id="TSD68470.1"/>
    </source>
</evidence>
<organism evidence="6 7">
    <name type="scientific">Aeromicrobium piscarium</name>
    <dbReference type="NCBI Taxonomy" id="2590901"/>
    <lineage>
        <taxon>Bacteria</taxon>
        <taxon>Bacillati</taxon>
        <taxon>Actinomycetota</taxon>
        <taxon>Actinomycetes</taxon>
        <taxon>Propionibacteriales</taxon>
        <taxon>Nocardioidaceae</taxon>
        <taxon>Aeromicrobium</taxon>
    </lineage>
</organism>
<dbReference type="InterPro" id="IPR036271">
    <property type="entry name" value="Tet_transcr_reg_TetR-rel_C_sf"/>
</dbReference>
<dbReference type="Gene3D" id="1.10.10.60">
    <property type="entry name" value="Homeodomain-like"/>
    <property type="match status" value="1"/>
</dbReference>
<dbReference type="Gene3D" id="1.10.357.10">
    <property type="entry name" value="Tetracycline Repressor, domain 2"/>
    <property type="match status" value="1"/>
</dbReference>
<feature type="DNA-binding region" description="H-T-H motif" evidence="4">
    <location>
        <begin position="40"/>
        <end position="59"/>
    </location>
</feature>
<dbReference type="OrthoDB" id="7505659at2"/>
<evidence type="ECO:0000256" key="3">
    <source>
        <dbReference type="ARBA" id="ARBA00023163"/>
    </source>
</evidence>
<dbReference type="SUPFAM" id="SSF48498">
    <property type="entry name" value="Tetracyclin repressor-like, C-terminal domain"/>
    <property type="match status" value="1"/>
</dbReference>
<evidence type="ECO:0000256" key="1">
    <source>
        <dbReference type="ARBA" id="ARBA00023015"/>
    </source>
</evidence>
<evidence type="ECO:0000256" key="2">
    <source>
        <dbReference type="ARBA" id="ARBA00023125"/>
    </source>
</evidence>
<keyword evidence="3" id="KW-0804">Transcription</keyword>
<dbReference type="RefSeq" id="WP_143911411.1">
    <property type="nucleotide sequence ID" value="NZ_VLNT01000001.1"/>
</dbReference>
<dbReference type="GO" id="GO:0000976">
    <property type="term" value="F:transcription cis-regulatory region binding"/>
    <property type="evidence" value="ECO:0007669"/>
    <property type="project" value="TreeGrafter"/>
</dbReference>
<dbReference type="Proteomes" id="UP000316988">
    <property type="component" value="Unassembled WGS sequence"/>
</dbReference>
<dbReference type="AlphaFoldDB" id="A0A554SQ34"/>
<dbReference type="InterPro" id="IPR023772">
    <property type="entry name" value="DNA-bd_HTH_TetR-type_CS"/>
</dbReference>
<dbReference type="Pfam" id="PF00440">
    <property type="entry name" value="TetR_N"/>
    <property type="match status" value="1"/>
</dbReference>
<feature type="domain" description="HTH tetR-type" evidence="5">
    <location>
        <begin position="17"/>
        <end position="77"/>
    </location>
</feature>
<dbReference type="SUPFAM" id="SSF46689">
    <property type="entry name" value="Homeodomain-like"/>
    <property type="match status" value="1"/>
</dbReference>
<keyword evidence="1" id="KW-0805">Transcription regulation</keyword>
<comment type="caution">
    <text evidence="6">The sequence shown here is derived from an EMBL/GenBank/DDBJ whole genome shotgun (WGS) entry which is preliminary data.</text>
</comment>
<evidence type="ECO:0000256" key="4">
    <source>
        <dbReference type="PROSITE-ProRule" id="PRU00335"/>
    </source>
</evidence>
<dbReference type="EMBL" id="VLNT01000001">
    <property type="protein sequence ID" value="TSD68470.1"/>
    <property type="molecule type" value="Genomic_DNA"/>
</dbReference>
<dbReference type="PROSITE" id="PS50977">
    <property type="entry name" value="HTH_TETR_2"/>
    <property type="match status" value="1"/>
</dbReference>